<reference evidence="1" key="2">
    <citation type="submission" date="2021-01" db="UniProtKB">
        <authorList>
            <consortium name="EnsemblPlants"/>
        </authorList>
    </citation>
    <scope>IDENTIFICATION</scope>
</reference>
<evidence type="ECO:0000313" key="2">
    <source>
        <dbReference type="Proteomes" id="UP000594261"/>
    </source>
</evidence>
<sequence length="101" mass="11310">MIWSESEWALMNFVEQCTESEIPPQETPAAIAVDVVSPVESSSSKQDEFDELLHLPYNPFSLATVDSDEYHTVLKSKLALACAVVAQRVSLSLYSCIYMYD</sequence>
<accession>A0A7N2R2C6</accession>
<proteinExistence type="predicted"/>
<evidence type="ECO:0000313" key="1">
    <source>
        <dbReference type="EnsemblPlants" id="QL04p007431:mrna:CDS:1"/>
    </source>
</evidence>
<reference evidence="1 2" key="1">
    <citation type="journal article" date="2016" name="G3 (Bethesda)">
        <title>First Draft Assembly and Annotation of the Genome of a California Endemic Oak Quercus lobata Nee (Fagaceae).</title>
        <authorList>
            <person name="Sork V.L."/>
            <person name="Fitz-Gibbon S.T."/>
            <person name="Puiu D."/>
            <person name="Crepeau M."/>
            <person name="Gugger P.F."/>
            <person name="Sherman R."/>
            <person name="Stevens K."/>
            <person name="Langley C.H."/>
            <person name="Pellegrini M."/>
            <person name="Salzberg S.L."/>
        </authorList>
    </citation>
    <scope>NUCLEOTIDE SEQUENCE [LARGE SCALE GENOMIC DNA]</scope>
    <source>
        <strain evidence="1 2">cv. SW786</strain>
    </source>
</reference>
<dbReference type="AlphaFoldDB" id="A0A7N2R2C6"/>
<keyword evidence="2" id="KW-1185">Reference proteome</keyword>
<dbReference type="Proteomes" id="UP000594261">
    <property type="component" value="Chromosome 4"/>
</dbReference>
<dbReference type="InParanoid" id="A0A7N2R2C6"/>
<dbReference type="Gramene" id="QL04p007431:mrna">
    <property type="protein sequence ID" value="QL04p007431:mrna:CDS:1"/>
    <property type="gene ID" value="QL04p007431"/>
</dbReference>
<dbReference type="EMBL" id="LRBV02000004">
    <property type="status" value="NOT_ANNOTATED_CDS"/>
    <property type="molecule type" value="Genomic_DNA"/>
</dbReference>
<name>A0A7N2R2C6_QUELO</name>
<protein>
    <submittedName>
        <fullName evidence="1">Uncharacterized protein</fullName>
    </submittedName>
</protein>
<dbReference type="EnsemblPlants" id="QL04p007431:mrna">
    <property type="protein sequence ID" value="QL04p007431:mrna:CDS:1"/>
    <property type="gene ID" value="QL04p007431"/>
</dbReference>
<organism evidence="1 2">
    <name type="scientific">Quercus lobata</name>
    <name type="common">Valley oak</name>
    <dbReference type="NCBI Taxonomy" id="97700"/>
    <lineage>
        <taxon>Eukaryota</taxon>
        <taxon>Viridiplantae</taxon>
        <taxon>Streptophyta</taxon>
        <taxon>Embryophyta</taxon>
        <taxon>Tracheophyta</taxon>
        <taxon>Spermatophyta</taxon>
        <taxon>Magnoliopsida</taxon>
        <taxon>eudicotyledons</taxon>
        <taxon>Gunneridae</taxon>
        <taxon>Pentapetalae</taxon>
        <taxon>rosids</taxon>
        <taxon>fabids</taxon>
        <taxon>Fagales</taxon>
        <taxon>Fagaceae</taxon>
        <taxon>Quercus</taxon>
    </lineage>
</organism>